<feature type="signal peptide" evidence="1">
    <location>
        <begin position="1"/>
        <end position="31"/>
    </location>
</feature>
<evidence type="ECO:0008006" key="4">
    <source>
        <dbReference type="Google" id="ProtNLM"/>
    </source>
</evidence>
<gene>
    <name evidence="2" type="ORF">ACFP1G_12075</name>
</gene>
<proteinExistence type="predicted"/>
<feature type="chain" id="PRO_5046360762" description="S-layer protein" evidence="1">
    <location>
        <begin position="32"/>
        <end position="480"/>
    </location>
</feature>
<sequence length="480" mass="49888">MRSSFAKSIYVGAAVLGLAGLSAVTTTTASAKSYATAGSYTALTKGQNVLVNGTNAIYSKPGTVKGAKVVASKKTVAKLAASKKSNDTFYAYGTKTTNRGSVYYKIVTMDKKYRGYIYGGKTAGTFAGGIKTTDTMTKAAVPSQTTVYFANPGTANVTWTAPKNTDINAKKNVVNTTPFAGDKLTITDAATKTKEGSLYYYVKDATHPSVSGWIYSGAVTTDSSVAYNQASDVKVNLVATDGTTVKSTVLQNLKANNDTNSASTDTAKVKGTAVGVDALDQAKKADWNNSVLKGTGYTVGDLTTNTINQAALLNAKSGDTVTVYVTKGKEVGMKIQLLQTTSDPTHNTALVPSTNTTAATAALSTAADTVVTVPSLTTPFAGADGAAFTAQNVIDYLTKANAATLYTDNYDKTTKAQDKTSSDDVLAKSGTYTEYKLVSSRDGNYSSDSSAVGIYTATVKTGISPVHNQKTTTTPGSSFE</sequence>
<evidence type="ECO:0000256" key="1">
    <source>
        <dbReference type="SAM" id="SignalP"/>
    </source>
</evidence>
<evidence type="ECO:0000313" key="2">
    <source>
        <dbReference type="EMBL" id="MFC6208197.1"/>
    </source>
</evidence>
<dbReference type="EMBL" id="JBHSSK010000038">
    <property type="protein sequence ID" value="MFC6208197.1"/>
    <property type="molecule type" value="Genomic_DNA"/>
</dbReference>
<name>A0ABW1SVH8_9LACO</name>
<accession>A0ABW1SVH8</accession>
<comment type="caution">
    <text evidence="2">The sequence shown here is derived from an EMBL/GenBank/DDBJ whole genome shotgun (WGS) entry which is preliminary data.</text>
</comment>
<organism evidence="2 3">
    <name type="scientific">Levilactobacillus tongjiangensis</name>
    <dbReference type="NCBI Taxonomy" id="2486023"/>
    <lineage>
        <taxon>Bacteria</taxon>
        <taxon>Bacillati</taxon>
        <taxon>Bacillota</taxon>
        <taxon>Bacilli</taxon>
        <taxon>Lactobacillales</taxon>
        <taxon>Lactobacillaceae</taxon>
        <taxon>Levilactobacillus</taxon>
    </lineage>
</organism>
<protein>
    <recommendedName>
        <fullName evidence="4">S-layer protein</fullName>
    </recommendedName>
</protein>
<keyword evidence="1" id="KW-0732">Signal</keyword>
<dbReference type="Proteomes" id="UP001596254">
    <property type="component" value="Unassembled WGS sequence"/>
</dbReference>
<reference evidence="3" key="1">
    <citation type="journal article" date="2019" name="Int. J. Syst. Evol. Microbiol.">
        <title>The Global Catalogue of Microorganisms (GCM) 10K type strain sequencing project: providing services to taxonomists for standard genome sequencing and annotation.</title>
        <authorList>
            <consortium name="The Broad Institute Genomics Platform"/>
            <consortium name="The Broad Institute Genome Sequencing Center for Infectious Disease"/>
            <person name="Wu L."/>
            <person name="Ma J."/>
        </authorList>
    </citation>
    <scope>NUCLEOTIDE SEQUENCE [LARGE SCALE GENOMIC DNA]</scope>
    <source>
        <strain evidence="3">CCM 8905</strain>
    </source>
</reference>
<keyword evidence="3" id="KW-1185">Reference proteome</keyword>
<evidence type="ECO:0000313" key="3">
    <source>
        <dbReference type="Proteomes" id="UP001596254"/>
    </source>
</evidence>
<dbReference type="RefSeq" id="WP_125694862.1">
    <property type="nucleotide sequence ID" value="NZ_JBHSSK010000038.1"/>
</dbReference>